<dbReference type="InterPro" id="IPR051465">
    <property type="entry name" value="Cell_Envelope_Struct_Comp"/>
</dbReference>
<dbReference type="SUPFAM" id="SSF55486">
    <property type="entry name" value="Metalloproteases ('zincins'), catalytic domain"/>
    <property type="match status" value="1"/>
</dbReference>
<protein>
    <recommendedName>
        <fullName evidence="1">SLH domain-containing protein</fullName>
    </recommendedName>
</protein>
<organism evidence="2 3">
    <name type="scientific">Leucobacter coleopterorum</name>
    <dbReference type="NCBI Taxonomy" id="2714933"/>
    <lineage>
        <taxon>Bacteria</taxon>
        <taxon>Bacillati</taxon>
        <taxon>Actinomycetota</taxon>
        <taxon>Actinomycetes</taxon>
        <taxon>Micrococcales</taxon>
        <taxon>Microbacteriaceae</taxon>
        <taxon>Leucobacter</taxon>
    </lineage>
</organism>
<feature type="domain" description="SLH" evidence="1">
    <location>
        <begin position="316"/>
        <end position="370"/>
    </location>
</feature>
<feature type="domain" description="SLH" evidence="1">
    <location>
        <begin position="188"/>
        <end position="249"/>
    </location>
</feature>
<evidence type="ECO:0000313" key="3">
    <source>
        <dbReference type="Proteomes" id="UP000503441"/>
    </source>
</evidence>
<keyword evidence="3" id="KW-1185">Reference proteome</keyword>
<dbReference type="EMBL" id="CP049933">
    <property type="protein sequence ID" value="QIM18572.1"/>
    <property type="molecule type" value="Genomic_DNA"/>
</dbReference>
<dbReference type="Pfam" id="PF00395">
    <property type="entry name" value="SLH"/>
    <property type="match status" value="3"/>
</dbReference>
<dbReference type="Pfam" id="PF13582">
    <property type="entry name" value="Reprolysin_3"/>
    <property type="match status" value="1"/>
</dbReference>
<gene>
    <name evidence="2" type="ORF">G7066_07970</name>
</gene>
<dbReference type="Gene3D" id="3.40.390.10">
    <property type="entry name" value="Collagenase (Catalytic Domain)"/>
    <property type="match status" value="1"/>
</dbReference>
<evidence type="ECO:0000313" key="2">
    <source>
        <dbReference type="EMBL" id="QIM18572.1"/>
    </source>
</evidence>
<proteinExistence type="predicted"/>
<dbReference type="Proteomes" id="UP000503441">
    <property type="component" value="Chromosome"/>
</dbReference>
<accession>A0ABX6JWE6</accession>
<sequence length="370" mass="40353">MKVRVNVLESRYVEYNQSPEGLGQDLDNLADGAFGLSQLHQRRDALGADLVALILPNYSPGTCGIGKLTAPKGTKNSGFSVSARNGCTSNYTFAHELGHNLGAGHNPEDAKYPNTPFAYSHGNTVPGVARTMMGYERLCNFDCPVQLQFSNPAVAFLNAPGVPSGNAAQKDNARSISTLAPYTSNYRGRALAPDVPPNHKFYTEIKWMLDNKYATGYADGTFRPAEPVSREATAAFLYRYSGSPAYTPPKTSPFKDVPTTSQFYKQVTWLASKGITTGYADGTFKPKDPVSREAMSAFLYRLKGKPAFTAPAKAVFSDVPTSHKFYKEIMWLRSTGITTGNADGTFAPKVSTSRADMSVFLYRYNVKFGK</sequence>
<dbReference type="InterPro" id="IPR001119">
    <property type="entry name" value="SLH_dom"/>
</dbReference>
<dbReference type="InterPro" id="IPR024079">
    <property type="entry name" value="MetalloPept_cat_dom_sf"/>
</dbReference>
<name>A0ABX6JWE6_9MICO</name>
<reference evidence="2 3" key="1">
    <citation type="submission" date="2020-03" db="EMBL/GenBank/DDBJ databases">
        <title>Leucobacter sp. nov., isolated from beetles.</title>
        <authorList>
            <person name="Hyun D.-W."/>
            <person name="Bae J.-W."/>
        </authorList>
    </citation>
    <scope>NUCLEOTIDE SEQUENCE [LARGE SCALE GENOMIC DNA]</scope>
    <source>
        <strain evidence="2 3">HDW9A</strain>
    </source>
</reference>
<dbReference type="PANTHER" id="PTHR43308">
    <property type="entry name" value="OUTER MEMBRANE PROTEIN ALPHA-RELATED"/>
    <property type="match status" value="1"/>
</dbReference>
<dbReference type="PROSITE" id="PS51272">
    <property type="entry name" value="SLH"/>
    <property type="match status" value="3"/>
</dbReference>
<feature type="domain" description="SLH" evidence="1">
    <location>
        <begin position="250"/>
        <end position="313"/>
    </location>
</feature>
<evidence type="ECO:0000259" key="1">
    <source>
        <dbReference type="PROSITE" id="PS51272"/>
    </source>
</evidence>